<reference evidence="1 2" key="1">
    <citation type="submission" date="2015-03" db="EMBL/GenBank/DDBJ databases">
        <authorList>
            <person name="Krishnan R."/>
            <person name="Midha S."/>
            <person name="Patil P.B."/>
            <person name="Rameshkumar N."/>
        </authorList>
    </citation>
    <scope>NUCLEOTIDE SEQUENCE [LARGE SCALE GENOMIC DNA]</scope>
    <source>
        <strain evidence="1 2">L1E11</strain>
    </source>
</reference>
<dbReference type="Proteomes" id="UP000248090">
    <property type="component" value="Unassembled WGS sequence"/>
</dbReference>
<proteinExistence type="predicted"/>
<sequence>MSTAKATQTTTAAAAAKAHETIDRIAIHAEKAEENIRAKAGEVDDSVKAQYAQAKVKGQQACDAVSTYVKENPMTSLGIAFGAGVLLTALLRRK</sequence>
<keyword evidence="2" id="KW-1185">Reference proteome</keyword>
<evidence type="ECO:0000313" key="2">
    <source>
        <dbReference type="Proteomes" id="UP000248090"/>
    </source>
</evidence>
<organism evidence="1 2">
    <name type="scientific">Pokkaliibacter plantistimulans</name>
    <dbReference type="NCBI Taxonomy" id="1635171"/>
    <lineage>
        <taxon>Bacteria</taxon>
        <taxon>Pseudomonadati</taxon>
        <taxon>Pseudomonadota</taxon>
        <taxon>Gammaproteobacteria</taxon>
        <taxon>Oceanospirillales</taxon>
        <taxon>Balneatrichaceae</taxon>
        <taxon>Pokkaliibacter</taxon>
    </lineage>
</organism>
<evidence type="ECO:0000313" key="1">
    <source>
        <dbReference type="EMBL" id="PXF30282.1"/>
    </source>
</evidence>
<protein>
    <recommendedName>
        <fullName evidence="3">DUF883 domain-containing protein</fullName>
    </recommendedName>
</protein>
<accession>A0ABX5LUG4</accession>
<dbReference type="RefSeq" id="WP_165838450.1">
    <property type="nucleotide sequence ID" value="NZ_CP177354.1"/>
</dbReference>
<name>A0ABX5LUG4_9GAMM</name>
<dbReference type="EMBL" id="LAPT01000079">
    <property type="protein sequence ID" value="PXF30282.1"/>
    <property type="molecule type" value="Genomic_DNA"/>
</dbReference>
<evidence type="ECO:0008006" key="3">
    <source>
        <dbReference type="Google" id="ProtNLM"/>
    </source>
</evidence>
<gene>
    <name evidence="1" type="ORF">WH50_16210</name>
</gene>
<comment type="caution">
    <text evidence="1">The sequence shown here is derived from an EMBL/GenBank/DDBJ whole genome shotgun (WGS) entry which is preliminary data.</text>
</comment>